<accession>A0AAE0I5G2</accession>
<feature type="domain" description="Heterokaryon incompatibility" evidence="1">
    <location>
        <begin position="22"/>
        <end position="113"/>
    </location>
</feature>
<evidence type="ECO:0000313" key="3">
    <source>
        <dbReference type="Proteomes" id="UP001283341"/>
    </source>
</evidence>
<protein>
    <submittedName>
        <fullName evidence="2">Heterokaryon incompatibility protein-domain-containing protein</fullName>
    </submittedName>
</protein>
<dbReference type="PANTHER" id="PTHR10622:SF12">
    <property type="entry name" value="HET DOMAIN-CONTAINING PROTEIN"/>
    <property type="match status" value="1"/>
</dbReference>
<evidence type="ECO:0000259" key="1">
    <source>
        <dbReference type="Pfam" id="PF06985"/>
    </source>
</evidence>
<comment type="caution">
    <text evidence="2">The sequence shown here is derived from an EMBL/GenBank/DDBJ whole genome shotgun (WGS) entry which is preliminary data.</text>
</comment>
<dbReference type="EMBL" id="JAUEDM010000004">
    <property type="protein sequence ID" value="KAK3317916.1"/>
    <property type="molecule type" value="Genomic_DNA"/>
</dbReference>
<dbReference type="PANTHER" id="PTHR10622">
    <property type="entry name" value="HET DOMAIN-CONTAINING PROTEIN"/>
    <property type="match status" value="1"/>
</dbReference>
<dbReference type="Proteomes" id="UP001283341">
    <property type="component" value="Unassembled WGS sequence"/>
</dbReference>
<dbReference type="InterPro" id="IPR010730">
    <property type="entry name" value="HET"/>
</dbReference>
<organism evidence="2 3">
    <name type="scientific">Apodospora peruviana</name>
    <dbReference type="NCBI Taxonomy" id="516989"/>
    <lineage>
        <taxon>Eukaryota</taxon>
        <taxon>Fungi</taxon>
        <taxon>Dikarya</taxon>
        <taxon>Ascomycota</taxon>
        <taxon>Pezizomycotina</taxon>
        <taxon>Sordariomycetes</taxon>
        <taxon>Sordariomycetidae</taxon>
        <taxon>Sordariales</taxon>
        <taxon>Lasiosphaeriaceae</taxon>
        <taxon>Apodospora</taxon>
    </lineage>
</organism>
<reference evidence="2" key="2">
    <citation type="submission" date="2023-06" db="EMBL/GenBank/DDBJ databases">
        <authorList>
            <consortium name="Lawrence Berkeley National Laboratory"/>
            <person name="Haridas S."/>
            <person name="Hensen N."/>
            <person name="Bonometti L."/>
            <person name="Westerberg I."/>
            <person name="Brannstrom I.O."/>
            <person name="Guillou S."/>
            <person name="Cros-Aarteil S."/>
            <person name="Calhoun S."/>
            <person name="Kuo A."/>
            <person name="Mondo S."/>
            <person name="Pangilinan J."/>
            <person name="Riley R."/>
            <person name="Labutti K."/>
            <person name="Andreopoulos B."/>
            <person name="Lipzen A."/>
            <person name="Chen C."/>
            <person name="Yanf M."/>
            <person name="Daum C."/>
            <person name="Ng V."/>
            <person name="Clum A."/>
            <person name="Steindorff A."/>
            <person name="Ohm R."/>
            <person name="Martin F."/>
            <person name="Silar P."/>
            <person name="Natvig D."/>
            <person name="Lalanne C."/>
            <person name="Gautier V."/>
            <person name="Ament-Velasquez S.L."/>
            <person name="Kruys A."/>
            <person name="Hutchinson M.I."/>
            <person name="Powell A.J."/>
            <person name="Barry K."/>
            <person name="Miller A.N."/>
            <person name="Grigoriev I.V."/>
            <person name="Debuchy R."/>
            <person name="Gladieux P."/>
            <person name="Thoren M.H."/>
            <person name="Johannesson H."/>
        </authorList>
    </citation>
    <scope>NUCLEOTIDE SEQUENCE</scope>
    <source>
        <strain evidence="2">CBS 118394</strain>
    </source>
</reference>
<gene>
    <name evidence="2" type="ORF">B0H66DRAFT_555823</name>
</gene>
<dbReference type="Pfam" id="PF06985">
    <property type="entry name" value="HET"/>
    <property type="match status" value="1"/>
</dbReference>
<dbReference type="AlphaFoldDB" id="A0AAE0I5G2"/>
<reference evidence="2" key="1">
    <citation type="journal article" date="2023" name="Mol. Phylogenet. Evol.">
        <title>Genome-scale phylogeny and comparative genomics of the fungal order Sordariales.</title>
        <authorList>
            <person name="Hensen N."/>
            <person name="Bonometti L."/>
            <person name="Westerberg I."/>
            <person name="Brannstrom I.O."/>
            <person name="Guillou S."/>
            <person name="Cros-Aarteil S."/>
            <person name="Calhoun S."/>
            <person name="Haridas S."/>
            <person name="Kuo A."/>
            <person name="Mondo S."/>
            <person name="Pangilinan J."/>
            <person name="Riley R."/>
            <person name="LaButti K."/>
            <person name="Andreopoulos B."/>
            <person name="Lipzen A."/>
            <person name="Chen C."/>
            <person name="Yan M."/>
            <person name="Daum C."/>
            <person name="Ng V."/>
            <person name="Clum A."/>
            <person name="Steindorff A."/>
            <person name="Ohm R.A."/>
            <person name="Martin F."/>
            <person name="Silar P."/>
            <person name="Natvig D.O."/>
            <person name="Lalanne C."/>
            <person name="Gautier V."/>
            <person name="Ament-Velasquez S.L."/>
            <person name="Kruys A."/>
            <person name="Hutchinson M.I."/>
            <person name="Powell A.J."/>
            <person name="Barry K."/>
            <person name="Miller A.N."/>
            <person name="Grigoriev I.V."/>
            <person name="Debuchy R."/>
            <person name="Gladieux P."/>
            <person name="Hiltunen Thoren M."/>
            <person name="Johannesson H."/>
        </authorList>
    </citation>
    <scope>NUCLEOTIDE SEQUENCE</scope>
    <source>
        <strain evidence="2">CBS 118394</strain>
    </source>
</reference>
<evidence type="ECO:0000313" key="2">
    <source>
        <dbReference type="EMBL" id="KAK3317916.1"/>
    </source>
</evidence>
<name>A0AAE0I5G2_9PEZI</name>
<keyword evidence="3" id="KW-1185">Reference proteome</keyword>
<proteinExistence type="predicted"/>
<sequence>MRLINTTTLDFNEFICSDLPVYGILSHRWETGEATFEDAKAGLLRTGTSQGILKVRKACELARNDKLEYCWVDTCCIDKTSSSELTEAINSMFQWYASARVCYAFLSDLGSDDSIEALGRCSWFRRGWTLQELIAPTTLRFYDESWALRGTKTDHAELVSSITSVDESILLGHKPLSSIPIGRRMSWAAGRQTTRLEDIAYCLLGIFGINMPLIYGEGQKAFTRLQEEIIRQNNDLSIFLWTSRCGNKYRGILGQSPDEFKCASSIVRQSVTPSLENPEYIITNKGIRINISLSVGSDGLLILWANHIDDGNAYGVYLRPYGDGIYVRANPARLAVAWFADVALKLRASDSVRYLSKEVDPEMTYTIDRAMDKAFLLEGELKTREYSYVSTTPSSWWDNDLKIYLRDWTRPFVAFHVFKSDWDNTMRDNRFVVAFGVTVSKRPWFNIGSHRQNPALFDAAMRGQLVDVEFLGSRQGEASEVIQLERRIAATTRAAAASKIRTTTGSKSDVVLEDDKWTTTLTFSLSIKIFHGQSEVYCLSLNGAHPVRK</sequence>